<dbReference type="Pfam" id="PF00106">
    <property type="entry name" value="adh_short"/>
    <property type="match status" value="1"/>
</dbReference>
<dbReference type="PANTHER" id="PTHR44169:SF6">
    <property type="entry name" value="NADPH-DEPENDENT 1-ACYLDIHYDROXYACETONE PHOSPHATE REDUCTASE"/>
    <property type="match status" value="1"/>
</dbReference>
<protein>
    <recommendedName>
        <fullName evidence="6">Oxidoreductase</fullName>
    </recommendedName>
</protein>
<keyword evidence="5" id="KW-1185">Reference proteome</keyword>
<dbReference type="PRINTS" id="PR00081">
    <property type="entry name" value="GDHRDH"/>
</dbReference>
<reference evidence="5" key="1">
    <citation type="journal article" date="2014" name="Proc. Natl. Acad. Sci. U.S.A.">
        <title>Extensive sampling of basidiomycete genomes demonstrates inadequacy of the white-rot/brown-rot paradigm for wood decay fungi.</title>
        <authorList>
            <person name="Riley R."/>
            <person name="Salamov A.A."/>
            <person name="Brown D.W."/>
            <person name="Nagy L.G."/>
            <person name="Floudas D."/>
            <person name="Held B.W."/>
            <person name="Levasseur A."/>
            <person name="Lombard V."/>
            <person name="Morin E."/>
            <person name="Otillar R."/>
            <person name="Lindquist E.A."/>
            <person name="Sun H."/>
            <person name="LaButti K.M."/>
            <person name="Schmutz J."/>
            <person name="Jabbour D."/>
            <person name="Luo H."/>
            <person name="Baker S.E."/>
            <person name="Pisabarro A.G."/>
            <person name="Walton J.D."/>
            <person name="Blanchette R.A."/>
            <person name="Henrissat B."/>
            <person name="Martin F."/>
            <person name="Cullen D."/>
            <person name="Hibbett D.S."/>
            <person name="Grigoriev I.V."/>
        </authorList>
    </citation>
    <scope>NUCLEOTIDE SEQUENCE [LARGE SCALE GENOMIC DNA]</scope>
    <source>
        <strain evidence="5">MUCL 33604</strain>
    </source>
</reference>
<dbReference type="FunFam" id="3.40.50.720:FF:000261">
    <property type="entry name" value="NADPH-dependent 1-acyldihydroxyacetone phosphate reductase"/>
    <property type="match status" value="1"/>
</dbReference>
<dbReference type="FunCoup" id="A0A067QL30">
    <property type="interactions" value="101"/>
</dbReference>
<sequence>MSGKVVLVTGCSEGGIGFSLCEEFAQAGCKVYATARRLEAMKSFSSPSIERLTLDVTSDEDVERVIEHIVKTEGRIDVVVNNAGIGCFGPAIDIPMEQVKKTFDTNTFGVLRVARCAIPHMAARKSGLIITIGSIVGDIPTAWHGIYSASKAAAHALTEILWMECKPLNVDVMLVAPGGVKSNLPTNAAPVFGLPPQSLYKSFIDQIIARMHASQSSGSMPTDKFAQAIVSKALSTKPPLYFSLGANAGLFGFLRWLPRGWVLGFLWKRLSRK</sequence>
<gene>
    <name evidence="4" type="ORF">JAAARDRAFT_53550</name>
</gene>
<organism evidence="4 5">
    <name type="scientific">Jaapia argillacea MUCL 33604</name>
    <dbReference type="NCBI Taxonomy" id="933084"/>
    <lineage>
        <taxon>Eukaryota</taxon>
        <taxon>Fungi</taxon>
        <taxon>Dikarya</taxon>
        <taxon>Basidiomycota</taxon>
        <taxon>Agaricomycotina</taxon>
        <taxon>Agaricomycetes</taxon>
        <taxon>Agaricomycetidae</taxon>
        <taxon>Jaapiales</taxon>
        <taxon>Jaapiaceae</taxon>
        <taxon>Jaapia</taxon>
    </lineage>
</organism>
<dbReference type="EMBL" id="KL197710">
    <property type="protein sequence ID" value="KDQ63326.1"/>
    <property type="molecule type" value="Genomic_DNA"/>
</dbReference>
<dbReference type="GO" id="GO:0016491">
    <property type="term" value="F:oxidoreductase activity"/>
    <property type="evidence" value="ECO:0007669"/>
    <property type="project" value="UniProtKB-KW"/>
</dbReference>
<dbReference type="PANTHER" id="PTHR44169">
    <property type="entry name" value="NADPH-DEPENDENT 1-ACYLDIHYDROXYACETONE PHOSPHATE REDUCTASE"/>
    <property type="match status" value="1"/>
</dbReference>
<evidence type="ECO:0000313" key="5">
    <source>
        <dbReference type="Proteomes" id="UP000027265"/>
    </source>
</evidence>
<dbReference type="InterPro" id="IPR036291">
    <property type="entry name" value="NAD(P)-bd_dom_sf"/>
</dbReference>
<dbReference type="PRINTS" id="PR00080">
    <property type="entry name" value="SDRFAMILY"/>
</dbReference>
<proteinExistence type="inferred from homology"/>
<accession>A0A067QL30</accession>
<dbReference type="Gene3D" id="3.40.50.720">
    <property type="entry name" value="NAD(P)-binding Rossmann-like Domain"/>
    <property type="match status" value="1"/>
</dbReference>
<evidence type="ECO:0000256" key="3">
    <source>
        <dbReference type="RuleBase" id="RU000363"/>
    </source>
</evidence>
<keyword evidence="2" id="KW-0560">Oxidoreductase</keyword>
<dbReference type="SUPFAM" id="SSF51735">
    <property type="entry name" value="NAD(P)-binding Rossmann-fold domains"/>
    <property type="match status" value="1"/>
</dbReference>
<dbReference type="Proteomes" id="UP000027265">
    <property type="component" value="Unassembled WGS sequence"/>
</dbReference>
<dbReference type="InterPro" id="IPR002347">
    <property type="entry name" value="SDR_fam"/>
</dbReference>
<dbReference type="InParanoid" id="A0A067QL30"/>
<dbReference type="CDD" id="cd05374">
    <property type="entry name" value="17beta-HSD-like_SDR_c"/>
    <property type="match status" value="1"/>
</dbReference>
<comment type="similarity">
    <text evidence="1 3">Belongs to the short-chain dehydrogenases/reductases (SDR) family.</text>
</comment>
<dbReference type="STRING" id="933084.A0A067QL30"/>
<evidence type="ECO:0008006" key="6">
    <source>
        <dbReference type="Google" id="ProtNLM"/>
    </source>
</evidence>
<evidence type="ECO:0000313" key="4">
    <source>
        <dbReference type="EMBL" id="KDQ63326.1"/>
    </source>
</evidence>
<evidence type="ECO:0000256" key="1">
    <source>
        <dbReference type="ARBA" id="ARBA00006484"/>
    </source>
</evidence>
<dbReference type="AlphaFoldDB" id="A0A067QL30"/>
<dbReference type="HOGENOM" id="CLU_010194_2_9_1"/>
<dbReference type="OrthoDB" id="2102561at2759"/>
<evidence type="ECO:0000256" key="2">
    <source>
        <dbReference type="ARBA" id="ARBA00023002"/>
    </source>
</evidence>
<dbReference type="GO" id="GO:0005783">
    <property type="term" value="C:endoplasmic reticulum"/>
    <property type="evidence" value="ECO:0007669"/>
    <property type="project" value="TreeGrafter"/>
</dbReference>
<name>A0A067QL30_9AGAM</name>